<feature type="compositionally biased region" description="Low complexity" evidence="1">
    <location>
        <begin position="485"/>
        <end position="497"/>
    </location>
</feature>
<feature type="compositionally biased region" description="Acidic residues" evidence="1">
    <location>
        <begin position="555"/>
        <end position="567"/>
    </location>
</feature>
<reference evidence="3" key="1">
    <citation type="journal article" date="2020" name="Stud. Mycol.">
        <title>101 Dothideomycetes genomes: a test case for predicting lifestyles and emergence of pathogens.</title>
        <authorList>
            <person name="Haridas S."/>
            <person name="Albert R."/>
            <person name="Binder M."/>
            <person name="Bloem J."/>
            <person name="Labutti K."/>
            <person name="Salamov A."/>
            <person name="Andreopoulos B."/>
            <person name="Baker S."/>
            <person name="Barry K."/>
            <person name="Bills G."/>
            <person name="Bluhm B."/>
            <person name="Cannon C."/>
            <person name="Castanera R."/>
            <person name="Culley D."/>
            <person name="Daum C."/>
            <person name="Ezra D."/>
            <person name="Gonzalez J."/>
            <person name="Henrissat B."/>
            <person name="Kuo A."/>
            <person name="Liang C."/>
            <person name="Lipzen A."/>
            <person name="Lutzoni F."/>
            <person name="Magnuson J."/>
            <person name="Mondo S."/>
            <person name="Nolan M."/>
            <person name="Ohm R."/>
            <person name="Pangilinan J."/>
            <person name="Park H.-J."/>
            <person name="Ramirez L."/>
            <person name="Alfaro M."/>
            <person name="Sun H."/>
            <person name="Tritt A."/>
            <person name="Yoshinaga Y."/>
            <person name="Zwiers L.-H."/>
            <person name="Turgeon B."/>
            <person name="Goodwin S."/>
            <person name="Spatafora J."/>
            <person name="Crous P."/>
            <person name="Grigoriev I."/>
        </authorList>
    </citation>
    <scope>NUCLEOTIDE SEQUENCE</scope>
    <source>
        <strain evidence="3">SCOH1-5</strain>
    </source>
</reference>
<accession>A0A6A6F287</accession>
<dbReference type="Gene3D" id="3.30.710.10">
    <property type="entry name" value="Potassium Channel Kv1.1, Chain A"/>
    <property type="match status" value="1"/>
</dbReference>
<evidence type="ECO:0000259" key="2">
    <source>
        <dbReference type="PROSITE" id="PS50097"/>
    </source>
</evidence>
<dbReference type="InterPro" id="IPR000210">
    <property type="entry name" value="BTB/POZ_dom"/>
</dbReference>
<feature type="domain" description="BTB" evidence="2">
    <location>
        <begin position="125"/>
        <end position="191"/>
    </location>
</feature>
<evidence type="ECO:0000313" key="3">
    <source>
        <dbReference type="EMBL" id="KAF2208065.1"/>
    </source>
</evidence>
<feature type="region of interest" description="Disordered" evidence="1">
    <location>
        <begin position="394"/>
        <end position="413"/>
    </location>
</feature>
<keyword evidence="4" id="KW-1185">Reference proteome</keyword>
<protein>
    <recommendedName>
        <fullName evidence="2">BTB domain-containing protein</fullName>
    </recommendedName>
</protein>
<evidence type="ECO:0000313" key="4">
    <source>
        <dbReference type="Proteomes" id="UP000799539"/>
    </source>
</evidence>
<evidence type="ECO:0000256" key="1">
    <source>
        <dbReference type="SAM" id="MobiDB-lite"/>
    </source>
</evidence>
<name>A0A6A6F287_9PEZI</name>
<organism evidence="3 4">
    <name type="scientific">Cercospora zeae-maydis SCOH1-5</name>
    <dbReference type="NCBI Taxonomy" id="717836"/>
    <lineage>
        <taxon>Eukaryota</taxon>
        <taxon>Fungi</taxon>
        <taxon>Dikarya</taxon>
        <taxon>Ascomycota</taxon>
        <taxon>Pezizomycotina</taxon>
        <taxon>Dothideomycetes</taxon>
        <taxon>Dothideomycetidae</taxon>
        <taxon>Mycosphaerellales</taxon>
        <taxon>Mycosphaerellaceae</taxon>
        <taxon>Cercospora</taxon>
    </lineage>
</organism>
<dbReference type="PROSITE" id="PS50097">
    <property type="entry name" value="BTB"/>
    <property type="match status" value="1"/>
</dbReference>
<feature type="region of interest" description="Disordered" evidence="1">
    <location>
        <begin position="604"/>
        <end position="636"/>
    </location>
</feature>
<dbReference type="OrthoDB" id="3945102at2759"/>
<sequence length="636" mass="71033">MEAVPPYNPEEGPHPPNDSVIFRGRQMPPSSYTQYPSPVSTPLPGRPWGLPLQPPTTPVLRPYQPPGSFRPLSHYHAPAPPRETRAMEDERDGWSPDRYTPRLPADDNKTSPALDMSFLDWFPKGNVTISYPNASGAIQRIHGIHRGILADRSALLSSALDGNGLHLEAVSHLTIKPFLQFVYTGMYILPTPSGEPFEDVPTSLLVHCHMYRLGDIYSMPDLKKQGYANIVRQCEYGCSSPDAPIHLCQAIEFVYTNMRQHADVIETIVAYCVSCFSQHRLATSFDFRRIAYDLRPFHQDLCKVSMERHFEDDDTAQAIIQMPFEPYSPAAYASRNDDRAQQVFDDVYHFRGDDRLDNSHKRRPSDGGCRGDVEISGRAARLMLFEGSIADSSSFMPQDRVENSAPTGPSRSGMHTLALLQRKHVREPSRETAPAPRVAPTMDGTDGVKPTLHLSLRPASQAHTRHTMQTRKTAGKYMEPKTHVSSSSMPPKMESSKPQPPKMEPPQTESVPLAPKTKCETPRSSKRSGPPPPRSVVVEAVVAQAAQSPNTQEQVTEEEQVQEEDFDEYKVVPSPVKTFASDTELDDDFVKIDLNPTKLATNAEKLRPGSPYFNINDPENWPDAASNSEDSEWDLV</sequence>
<gene>
    <name evidence="3" type="ORF">CERZMDRAFT_101762</name>
</gene>
<dbReference type="EMBL" id="ML992697">
    <property type="protein sequence ID" value="KAF2208065.1"/>
    <property type="molecule type" value="Genomic_DNA"/>
</dbReference>
<feature type="region of interest" description="Disordered" evidence="1">
    <location>
        <begin position="1"/>
        <end position="107"/>
    </location>
</feature>
<dbReference type="InterPro" id="IPR011333">
    <property type="entry name" value="SKP1/BTB/POZ_sf"/>
</dbReference>
<feature type="compositionally biased region" description="Basic and acidic residues" evidence="1">
    <location>
        <begin position="82"/>
        <end position="95"/>
    </location>
</feature>
<feature type="region of interest" description="Disordered" evidence="1">
    <location>
        <begin position="424"/>
        <end position="569"/>
    </location>
</feature>
<feature type="compositionally biased region" description="Polar residues" evidence="1">
    <location>
        <begin position="28"/>
        <end position="38"/>
    </location>
</feature>
<dbReference type="AlphaFoldDB" id="A0A6A6F287"/>
<dbReference type="Proteomes" id="UP000799539">
    <property type="component" value="Unassembled WGS sequence"/>
</dbReference>
<proteinExistence type="predicted"/>
<feature type="compositionally biased region" description="Low complexity" evidence="1">
    <location>
        <begin position="535"/>
        <end position="554"/>
    </location>
</feature>